<dbReference type="InterPro" id="IPR023674">
    <property type="entry name" value="Ribosomal_uL1-like"/>
</dbReference>
<dbReference type="PIRSF" id="PIRSF002155">
    <property type="entry name" value="Ribosomal_L1"/>
    <property type="match status" value="1"/>
</dbReference>
<evidence type="ECO:0000313" key="14">
    <source>
        <dbReference type="Proteomes" id="UP000029922"/>
    </source>
</evidence>
<evidence type="ECO:0000313" key="15">
    <source>
        <dbReference type="Proteomes" id="UP000255139"/>
    </source>
</evidence>
<dbReference type="GO" id="GO:0019843">
    <property type="term" value="F:rRNA binding"/>
    <property type="evidence" value="ECO:0007669"/>
    <property type="project" value="UniProtKB-UniRule"/>
</dbReference>
<dbReference type="STRING" id="216.LS73_02610"/>
<comment type="function">
    <text evidence="10">Protein L1 is also a translational repressor protein, it controls the translation of the L11 operon by binding to its mRNA.</text>
</comment>
<proteinExistence type="inferred from homology"/>
<evidence type="ECO:0000256" key="4">
    <source>
        <dbReference type="ARBA" id="ARBA00022730"/>
    </source>
</evidence>
<evidence type="ECO:0000313" key="13">
    <source>
        <dbReference type="EMBL" id="TLE01408.1"/>
    </source>
</evidence>
<dbReference type="OrthoDB" id="9803740at2"/>
<evidence type="ECO:0000256" key="11">
    <source>
        <dbReference type="RuleBase" id="RU000659"/>
    </source>
</evidence>
<dbReference type="Pfam" id="PF00687">
    <property type="entry name" value="Ribosomal_L1"/>
    <property type="match status" value="1"/>
</dbReference>
<gene>
    <name evidence="10 12" type="primary">rplA</name>
    <name evidence="13" type="ORF">LS73_001675</name>
    <name evidence="12" type="ORF">NCTC12714_00122</name>
</gene>
<protein>
    <recommendedName>
        <fullName evidence="9 10">Large ribosomal subunit protein uL1</fullName>
    </recommendedName>
</protein>
<dbReference type="PANTHER" id="PTHR36427:SF3">
    <property type="entry name" value="LARGE RIBOSOMAL SUBUNIT PROTEIN UL1M"/>
    <property type="match status" value="1"/>
</dbReference>
<comment type="function">
    <text evidence="10">Binds directly to 23S rRNA. The L1 stalk is quite mobile in the ribosome, and is involved in E site tRNA release.</text>
</comment>
<dbReference type="AlphaFoldDB" id="A0A099U270"/>
<evidence type="ECO:0000256" key="6">
    <source>
        <dbReference type="ARBA" id="ARBA00022884"/>
    </source>
</evidence>
<dbReference type="HAMAP" id="MF_01318_B">
    <property type="entry name" value="Ribosomal_uL1_B"/>
    <property type="match status" value="1"/>
</dbReference>
<dbReference type="InterPro" id="IPR005878">
    <property type="entry name" value="Ribosom_uL1_bac-type"/>
</dbReference>
<evidence type="ECO:0000256" key="5">
    <source>
        <dbReference type="ARBA" id="ARBA00022845"/>
    </source>
</evidence>
<dbReference type="EMBL" id="JRPD02000002">
    <property type="protein sequence ID" value="TLE01408.1"/>
    <property type="molecule type" value="Genomic_DNA"/>
</dbReference>
<dbReference type="RefSeq" id="WP_034557165.1">
    <property type="nucleotide sequence ID" value="NZ_FZML01000017.1"/>
</dbReference>
<keyword evidence="5 10" id="KW-0810">Translation regulation</keyword>
<reference evidence="13 14" key="1">
    <citation type="journal article" date="2014" name="Genome Announc.">
        <title>Draft genome sequences of eight enterohepatic helicobacter species isolated from both laboratory and wild rodents.</title>
        <authorList>
            <person name="Sheh A."/>
            <person name="Shen Z."/>
            <person name="Fox J.G."/>
        </authorList>
    </citation>
    <scope>NUCLEOTIDE SEQUENCE [LARGE SCALE GENOMIC DNA]</scope>
    <source>
        <strain evidence="13 14">ST1</strain>
    </source>
</reference>
<dbReference type="NCBIfam" id="TIGR01169">
    <property type="entry name" value="rplA_bact"/>
    <property type="match status" value="1"/>
</dbReference>
<dbReference type="InterPro" id="IPR023673">
    <property type="entry name" value="Ribosomal_uL1_CS"/>
</dbReference>
<dbReference type="GO" id="GO:0003735">
    <property type="term" value="F:structural constituent of ribosome"/>
    <property type="evidence" value="ECO:0007669"/>
    <property type="project" value="InterPro"/>
</dbReference>
<keyword evidence="2 10" id="KW-0678">Repressor</keyword>
<name>A0A099U270_9HELI</name>
<dbReference type="CDD" id="cd00403">
    <property type="entry name" value="Ribosomal_L1"/>
    <property type="match status" value="1"/>
</dbReference>
<dbReference type="InterPro" id="IPR016095">
    <property type="entry name" value="Ribosomal_uL1_3-a/b-sand"/>
</dbReference>
<dbReference type="PROSITE" id="PS01199">
    <property type="entry name" value="RIBOSOMAL_L1"/>
    <property type="match status" value="1"/>
</dbReference>
<keyword evidence="8 10" id="KW-0687">Ribonucleoprotein</keyword>
<dbReference type="GO" id="GO:0000049">
    <property type="term" value="F:tRNA binding"/>
    <property type="evidence" value="ECO:0007669"/>
    <property type="project" value="UniProtKB-KW"/>
</dbReference>
<evidence type="ECO:0000256" key="8">
    <source>
        <dbReference type="ARBA" id="ARBA00023274"/>
    </source>
</evidence>
<dbReference type="Proteomes" id="UP000255139">
    <property type="component" value="Unassembled WGS sequence"/>
</dbReference>
<comment type="subunit">
    <text evidence="10">Part of the 50S ribosomal subunit.</text>
</comment>
<accession>A0A099U270</accession>
<reference evidence="12 15" key="2">
    <citation type="submission" date="2018-06" db="EMBL/GenBank/DDBJ databases">
        <authorList>
            <consortium name="Pathogen Informatics"/>
            <person name="Doyle S."/>
        </authorList>
    </citation>
    <scope>NUCLEOTIDE SEQUENCE [LARGE SCALE GENOMIC DNA]</scope>
    <source>
        <strain evidence="12 15">NCTC12714</strain>
    </source>
</reference>
<dbReference type="PANTHER" id="PTHR36427">
    <property type="entry name" value="54S RIBOSOMAL PROTEIN L1, MITOCHONDRIAL"/>
    <property type="match status" value="1"/>
</dbReference>
<evidence type="ECO:0000313" key="12">
    <source>
        <dbReference type="EMBL" id="STQ85337.1"/>
    </source>
</evidence>
<evidence type="ECO:0000256" key="1">
    <source>
        <dbReference type="ARBA" id="ARBA00010531"/>
    </source>
</evidence>
<dbReference type="Gene3D" id="3.30.190.20">
    <property type="match status" value="1"/>
</dbReference>
<dbReference type="GO" id="GO:0022625">
    <property type="term" value="C:cytosolic large ribosomal subunit"/>
    <property type="evidence" value="ECO:0007669"/>
    <property type="project" value="TreeGrafter"/>
</dbReference>
<evidence type="ECO:0000256" key="9">
    <source>
        <dbReference type="ARBA" id="ARBA00035241"/>
    </source>
</evidence>
<dbReference type="FunFam" id="3.40.50.790:FF:000001">
    <property type="entry name" value="50S ribosomal protein L1"/>
    <property type="match status" value="1"/>
</dbReference>
<dbReference type="GO" id="GO:0006417">
    <property type="term" value="P:regulation of translation"/>
    <property type="evidence" value="ECO:0007669"/>
    <property type="project" value="UniProtKB-KW"/>
</dbReference>
<evidence type="ECO:0000256" key="10">
    <source>
        <dbReference type="HAMAP-Rule" id="MF_01318"/>
    </source>
</evidence>
<evidence type="ECO:0000256" key="7">
    <source>
        <dbReference type="ARBA" id="ARBA00022980"/>
    </source>
</evidence>
<evidence type="ECO:0000256" key="3">
    <source>
        <dbReference type="ARBA" id="ARBA00022555"/>
    </source>
</evidence>
<evidence type="ECO:0000256" key="2">
    <source>
        <dbReference type="ARBA" id="ARBA00022491"/>
    </source>
</evidence>
<dbReference type="InterPro" id="IPR028364">
    <property type="entry name" value="Ribosomal_uL1/biogenesis"/>
</dbReference>
<dbReference type="GO" id="GO:0006412">
    <property type="term" value="P:translation"/>
    <property type="evidence" value="ECO:0007669"/>
    <property type="project" value="UniProtKB-UniRule"/>
</dbReference>
<keyword evidence="15" id="KW-1185">Reference proteome</keyword>
<dbReference type="EMBL" id="UGJE01000002">
    <property type="protein sequence ID" value="STQ85337.1"/>
    <property type="molecule type" value="Genomic_DNA"/>
</dbReference>
<comment type="similarity">
    <text evidence="1 10 11">Belongs to the universal ribosomal protein uL1 family.</text>
</comment>
<dbReference type="Gene3D" id="3.40.50.790">
    <property type="match status" value="1"/>
</dbReference>
<keyword evidence="4 10" id="KW-0699">rRNA-binding</keyword>
<sequence>MKKNKLSKRLQILSQRVDSNKIYDMQAGVNTVKSLASAKFDETVEVSLKLGVDPRHADQMIRGAVVLPHGTGKKVRVAVFAKDIKADEARGAGADVVGDEDLVESIKGGNIDFDIVIATPDMMPLVGKVGRILGPKGIMPNPKTGTVTLDVAKAVNNAKNGQVNFRVDKKGNIHSPIGKASFTEDKILDNLVQFIKVINRLKPSTAKGRYIRSSNLSLTMSPAVKLDSQELMDIK</sequence>
<dbReference type="InterPro" id="IPR002143">
    <property type="entry name" value="Ribosomal_uL1"/>
</dbReference>
<organism evidence="12 15">
    <name type="scientific">Helicobacter muridarum</name>
    <dbReference type="NCBI Taxonomy" id="216"/>
    <lineage>
        <taxon>Bacteria</taxon>
        <taxon>Pseudomonadati</taxon>
        <taxon>Campylobacterota</taxon>
        <taxon>Epsilonproteobacteria</taxon>
        <taxon>Campylobacterales</taxon>
        <taxon>Helicobacteraceae</taxon>
        <taxon>Helicobacter</taxon>
    </lineage>
</organism>
<keyword evidence="6 10" id="KW-0694">RNA-binding</keyword>
<keyword evidence="7 10" id="KW-0689">Ribosomal protein</keyword>
<dbReference type="SUPFAM" id="SSF56808">
    <property type="entry name" value="Ribosomal protein L1"/>
    <property type="match status" value="1"/>
</dbReference>
<keyword evidence="3 10" id="KW-0820">tRNA-binding</keyword>
<dbReference type="Proteomes" id="UP000029922">
    <property type="component" value="Unassembled WGS sequence"/>
</dbReference>